<reference evidence="1 2" key="1">
    <citation type="submission" date="2020-07" db="EMBL/GenBank/DDBJ databases">
        <title>Complete genome sequence of Chitinibacter sp. 2T18.</title>
        <authorList>
            <person name="Bae J.-W."/>
            <person name="Choi J.-W."/>
        </authorList>
    </citation>
    <scope>NUCLEOTIDE SEQUENCE [LARGE SCALE GENOMIC DNA]</scope>
    <source>
        <strain evidence="1 2">2T18</strain>
    </source>
</reference>
<gene>
    <name evidence="1" type="ORF">HQ393_09405</name>
</gene>
<evidence type="ECO:0000313" key="2">
    <source>
        <dbReference type="Proteomes" id="UP000509597"/>
    </source>
</evidence>
<keyword evidence="2" id="KW-1185">Reference proteome</keyword>
<accession>A0A7H9BJG6</accession>
<name>A0A7H9BJG6_9NEIS</name>
<protein>
    <submittedName>
        <fullName evidence="1">Uncharacterized protein</fullName>
    </submittedName>
</protein>
<dbReference type="KEGG" id="chiz:HQ393_09405"/>
<dbReference type="AlphaFoldDB" id="A0A7H9BJG6"/>
<proteinExistence type="predicted"/>
<dbReference type="Proteomes" id="UP000509597">
    <property type="component" value="Chromosome"/>
</dbReference>
<sequence>MKRNLIELQHSSDTRTLAQLMTLIREPEMVCAILAVSPQTMVDNLAWGAHLNALIVHDQDWYLLRDVPIQLLQLLLPNIAGINRIFYIPNQVQALHPLDIEQAANYLVSLQPCLLCEQNIESFTDLANPHQGVAISLARPAMSL</sequence>
<dbReference type="EMBL" id="CP058627">
    <property type="protein sequence ID" value="QLG88446.1"/>
    <property type="molecule type" value="Genomic_DNA"/>
</dbReference>
<organism evidence="1 2">
    <name type="scientific">Chitinibacter bivalviorum</name>
    <dbReference type="NCBI Taxonomy" id="2739434"/>
    <lineage>
        <taxon>Bacteria</taxon>
        <taxon>Pseudomonadati</taxon>
        <taxon>Pseudomonadota</taxon>
        <taxon>Betaproteobacteria</taxon>
        <taxon>Neisseriales</taxon>
        <taxon>Chitinibacteraceae</taxon>
        <taxon>Chitinibacter</taxon>
    </lineage>
</organism>
<dbReference type="RefSeq" id="WP_179354961.1">
    <property type="nucleotide sequence ID" value="NZ_CP058627.1"/>
</dbReference>
<evidence type="ECO:0000313" key="1">
    <source>
        <dbReference type="EMBL" id="QLG88446.1"/>
    </source>
</evidence>